<evidence type="ECO:0000313" key="7">
    <source>
        <dbReference type="EMBL" id="BBO87508.1"/>
    </source>
</evidence>
<dbReference type="GO" id="GO:0043138">
    <property type="term" value="F:3'-5' DNA helicase activity"/>
    <property type="evidence" value="ECO:0007669"/>
    <property type="project" value="TreeGrafter"/>
</dbReference>
<feature type="domain" description="UvrD-like helicase ATP-binding" evidence="6">
    <location>
        <begin position="13"/>
        <end position="285"/>
    </location>
</feature>
<evidence type="ECO:0000256" key="2">
    <source>
        <dbReference type="ARBA" id="ARBA00022801"/>
    </source>
</evidence>
<evidence type="ECO:0000313" key="8">
    <source>
        <dbReference type="Proteomes" id="UP000422108"/>
    </source>
</evidence>
<name>A0A5K8A506_9BACT</name>
<keyword evidence="4 5" id="KW-0067">ATP-binding</keyword>
<dbReference type="EMBL" id="AP021879">
    <property type="protein sequence ID" value="BBO87508.1"/>
    <property type="molecule type" value="Genomic_DNA"/>
</dbReference>
<dbReference type="PANTHER" id="PTHR11070:SF3">
    <property type="entry name" value="DNA 3'-5' HELICASE"/>
    <property type="match status" value="1"/>
</dbReference>
<evidence type="ECO:0000256" key="4">
    <source>
        <dbReference type="ARBA" id="ARBA00022840"/>
    </source>
</evidence>
<dbReference type="AlphaFoldDB" id="A0A5K8A506"/>
<keyword evidence="2 5" id="KW-0378">Hydrolase</keyword>
<evidence type="ECO:0000259" key="6">
    <source>
        <dbReference type="PROSITE" id="PS51198"/>
    </source>
</evidence>
<reference evidence="7 8" key="1">
    <citation type="submission" date="2019-11" db="EMBL/GenBank/DDBJ databases">
        <title>Comparative genomics of hydrocarbon-degrading Desulfosarcina strains.</title>
        <authorList>
            <person name="Watanabe M."/>
            <person name="Kojima H."/>
            <person name="Fukui M."/>
        </authorList>
    </citation>
    <scope>NUCLEOTIDE SEQUENCE [LARGE SCALE GENOMIC DNA]</scope>
    <source>
        <strain evidence="8">oXyS1</strain>
    </source>
</reference>
<proteinExistence type="predicted"/>
<evidence type="ECO:0000256" key="5">
    <source>
        <dbReference type="PROSITE-ProRule" id="PRU00560"/>
    </source>
</evidence>
<keyword evidence="3 5" id="KW-0347">Helicase</keyword>
<dbReference type="GO" id="GO:0000725">
    <property type="term" value="P:recombinational repair"/>
    <property type="evidence" value="ECO:0007669"/>
    <property type="project" value="TreeGrafter"/>
</dbReference>
<dbReference type="Gene3D" id="3.40.50.300">
    <property type="entry name" value="P-loop containing nucleotide triphosphate hydrolases"/>
    <property type="match status" value="2"/>
</dbReference>
<sequence length="626" mass="71214">MKMSKKDDLFDSKADEVIAKCVTDVPPTSFFLFAGAGSGKTRSLVECLEVIRDKSGPKFSLNGRRVGVITFTNKACDEIRSRLKYDELFEVSTIHSFAWSLIKSLNHDIKGWLEENLKKEIAELEEKERKGRAGTQASKDRINAITSKRERIANLGQVRKFIYNPDGDNPERNALNHAEVIKITASFLTERPLMQSLLVNRFPILLIDESQDTSRELIEAFFLVQSKLKDRFVLGIIGDMMQRIYTAGKMDLGTNLPEDWETPAKRMNHRSCHRIIKLVNRIRKPVDGQEQRPRSDKGEGYVRFFILPADIEDKPAQEHECCRLMAEVEGDDGWLDPGTNVKTLTLEHRMAARRLGFLDMWDALKDVNRLKTGLRDGSLPGLRFFSHLILPLIKANEKKDSFALTSIVRKNSPLLEKDTLISCKSGQKCQVESAKAAVDSLVELWKDGKSPTFMQVLDSVYQTGLFRIPGVLIPFAKPAEEGAEESQEEDKRDNLVAWRKFLETQFDQIERYSQYVQGEARYDTHQGVKGLEFPRVCVVMDDSESGGFTFSYEQLFGAKQSKTKPKPGKETSIDRTRRLFYVTCSRAEESLALVAYTEDPEAVKKHVLDEGWFKEHEVVVISRNAA</sequence>
<dbReference type="InterPro" id="IPR014016">
    <property type="entry name" value="UvrD-like_ATP-bd"/>
</dbReference>
<dbReference type="Proteomes" id="UP000422108">
    <property type="component" value="Chromosome"/>
</dbReference>
<gene>
    <name evidence="7" type="ORF">DSCOOX_06880</name>
</gene>
<feature type="binding site" evidence="5">
    <location>
        <begin position="34"/>
        <end position="41"/>
    </location>
    <ligand>
        <name>ATP</name>
        <dbReference type="ChEBI" id="CHEBI:30616"/>
    </ligand>
</feature>
<evidence type="ECO:0000256" key="1">
    <source>
        <dbReference type="ARBA" id="ARBA00022741"/>
    </source>
</evidence>
<dbReference type="Pfam" id="PF00580">
    <property type="entry name" value="UvrD-helicase"/>
    <property type="match status" value="1"/>
</dbReference>
<keyword evidence="8" id="KW-1185">Reference proteome</keyword>
<dbReference type="PANTHER" id="PTHR11070">
    <property type="entry name" value="UVRD / RECB / PCRA DNA HELICASE FAMILY MEMBER"/>
    <property type="match status" value="1"/>
</dbReference>
<protein>
    <submittedName>
        <fullName evidence="7">DNA helicase</fullName>
    </submittedName>
</protein>
<keyword evidence="1 5" id="KW-0547">Nucleotide-binding</keyword>
<dbReference type="InterPro" id="IPR000212">
    <property type="entry name" value="DNA_helicase_UvrD/REP"/>
</dbReference>
<dbReference type="PROSITE" id="PS51198">
    <property type="entry name" value="UVRD_HELICASE_ATP_BIND"/>
    <property type="match status" value="1"/>
</dbReference>
<accession>A0A5K8A506</accession>
<dbReference type="GO" id="GO:0005829">
    <property type="term" value="C:cytosol"/>
    <property type="evidence" value="ECO:0007669"/>
    <property type="project" value="TreeGrafter"/>
</dbReference>
<dbReference type="SUPFAM" id="SSF52540">
    <property type="entry name" value="P-loop containing nucleoside triphosphate hydrolases"/>
    <property type="match status" value="1"/>
</dbReference>
<dbReference type="GO" id="GO:0016787">
    <property type="term" value="F:hydrolase activity"/>
    <property type="evidence" value="ECO:0007669"/>
    <property type="project" value="UniProtKB-UniRule"/>
</dbReference>
<dbReference type="InterPro" id="IPR027417">
    <property type="entry name" value="P-loop_NTPase"/>
</dbReference>
<dbReference type="GO" id="GO:0005524">
    <property type="term" value="F:ATP binding"/>
    <property type="evidence" value="ECO:0007669"/>
    <property type="project" value="UniProtKB-UniRule"/>
</dbReference>
<evidence type="ECO:0000256" key="3">
    <source>
        <dbReference type="ARBA" id="ARBA00022806"/>
    </source>
</evidence>
<dbReference type="GO" id="GO:0003677">
    <property type="term" value="F:DNA binding"/>
    <property type="evidence" value="ECO:0007669"/>
    <property type="project" value="InterPro"/>
</dbReference>
<organism evidence="7 8">
    <name type="scientific">Desulfosarcina ovata subsp. ovata</name>
    <dbReference type="NCBI Taxonomy" id="2752305"/>
    <lineage>
        <taxon>Bacteria</taxon>
        <taxon>Pseudomonadati</taxon>
        <taxon>Thermodesulfobacteriota</taxon>
        <taxon>Desulfobacteria</taxon>
        <taxon>Desulfobacterales</taxon>
        <taxon>Desulfosarcinaceae</taxon>
        <taxon>Desulfosarcina</taxon>
    </lineage>
</organism>